<evidence type="ECO:0000313" key="2">
    <source>
        <dbReference type="EMBL" id="MBR9973510.1"/>
    </source>
</evidence>
<organism evidence="2 3">
    <name type="scientific">Magnetospirillum sulfuroxidans</name>
    <dbReference type="NCBI Taxonomy" id="611300"/>
    <lineage>
        <taxon>Bacteria</taxon>
        <taxon>Pseudomonadati</taxon>
        <taxon>Pseudomonadota</taxon>
        <taxon>Alphaproteobacteria</taxon>
        <taxon>Rhodospirillales</taxon>
        <taxon>Rhodospirillaceae</taxon>
        <taxon>Magnetospirillum</taxon>
    </lineage>
</organism>
<dbReference type="InterPro" id="IPR044855">
    <property type="entry name" value="CoA-Trfase_III_dom3_sf"/>
</dbReference>
<evidence type="ECO:0000256" key="1">
    <source>
        <dbReference type="ARBA" id="ARBA00022679"/>
    </source>
</evidence>
<dbReference type="Pfam" id="PF02515">
    <property type="entry name" value="CoA_transf_3"/>
    <property type="match status" value="1"/>
</dbReference>
<protein>
    <submittedName>
        <fullName evidence="2">CoA transferase</fullName>
    </submittedName>
</protein>
<dbReference type="InterPro" id="IPR023606">
    <property type="entry name" value="CoA-Trfase_III_dom_1_sf"/>
</dbReference>
<dbReference type="RefSeq" id="WP_211551304.1">
    <property type="nucleotide sequence ID" value="NZ_JAGTUF010000024.1"/>
</dbReference>
<dbReference type="PANTHER" id="PTHR48207">
    <property type="entry name" value="SUCCINATE--HYDROXYMETHYLGLUTARATE COA-TRANSFERASE"/>
    <property type="match status" value="1"/>
</dbReference>
<dbReference type="EMBL" id="JAGTUF010000024">
    <property type="protein sequence ID" value="MBR9973510.1"/>
    <property type="molecule type" value="Genomic_DNA"/>
</dbReference>
<evidence type="ECO:0000313" key="3">
    <source>
        <dbReference type="Proteomes" id="UP000680714"/>
    </source>
</evidence>
<sequence length="399" mass="42179">MSGPLSHLRILDLSRVLAGPWAGQMLADLGAEVIKVEKPEGGDDTRAWGPPFAEGGESAYYLSANRGKRSVAIDMATAEGQELIRALAAKSDVVLENFKVGGLAKYGLDYAALKAVKPDLIYCSITGFGQTGPYAARAGYDFLIQGMGGLMSLTGDAKGEPMKVGVALTDIFTGMYASVAVLAALAHRDRSGQGQHIDLALLDVQVAVLANQASNYLVGGMIPQRLGNSHPNIVPYQAFATQDGHAILAVGNDGQFARFCAVAARPDLAEDCRFATNVERVRNRDILVPLLKDVMTTRSTAAWMTALEAAGVPCGPINTLDQVFADPQVRHRSMVVSVPHAQAGHVDLVANPIHLSETPITYDRAPPLLGADTTTVLTELLGLSVAERDGLRNRGVIGG</sequence>
<dbReference type="PANTHER" id="PTHR48207:SF3">
    <property type="entry name" value="SUCCINATE--HYDROXYMETHYLGLUTARATE COA-TRANSFERASE"/>
    <property type="match status" value="1"/>
</dbReference>
<dbReference type="Gene3D" id="3.30.1540.10">
    <property type="entry name" value="formyl-coa transferase, domain 3"/>
    <property type="match status" value="1"/>
</dbReference>
<proteinExistence type="predicted"/>
<dbReference type="SUPFAM" id="SSF89796">
    <property type="entry name" value="CoA-transferase family III (CaiB/BaiF)"/>
    <property type="match status" value="1"/>
</dbReference>
<accession>A0ABS5IGF0</accession>
<comment type="caution">
    <text evidence="2">The sequence shown here is derived from an EMBL/GenBank/DDBJ whole genome shotgun (WGS) entry which is preliminary data.</text>
</comment>
<reference evidence="2 3" key="1">
    <citation type="submission" date="2021-04" db="EMBL/GenBank/DDBJ databases">
        <title>Magnetospirillum sulfuroxidans sp. nov., a facultative chemolithoautotrophic sulfur-oxidizing alphaproteobacterium isolated from freshwater sediment and proposals for Paramagetospirillum gen. nov., and Magnetospirillaceae fam. nov.</title>
        <authorList>
            <person name="Koziaeva V."/>
            <person name="Geelhoed J.S."/>
            <person name="Sorokin D.Y."/>
            <person name="Grouzdev D.S."/>
        </authorList>
    </citation>
    <scope>NUCLEOTIDE SEQUENCE [LARGE SCALE GENOMIC DNA]</scope>
    <source>
        <strain evidence="2 3">J10</strain>
    </source>
</reference>
<gene>
    <name evidence="2" type="ORF">KEC16_17420</name>
</gene>
<dbReference type="Gene3D" id="3.40.50.10540">
    <property type="entry name" value="Crotonobetainyl-coa:carnitine coa-transferase, domain 1"/>
    <property type="match status" value="1"/>
</dbReference>
<dbReference type="Proteomes" id="UP000680714">
    <property type="component" value="Unassembled WGS sequence"/>
</dbReference>
<dbReference type="GO" id="GO:0016740">
    <property type="term" value="F:transferase activity"/>
    <property type="evidence" value="ECO:0007669"/>
    <property type="project" value="UniProtKB-KW"/>
</dbReference>
<name>A0ABS5IGF0_9PROT</name>
<keyword evidence="3" id="KW-1185">Reference proteome</keyword>
<dbReference type="InterPro" id="IPR003673">
    <property type="entry name" value="CoA-Trfase_fam_III"/>
</dbReference>
<keyword evidence="1 2" id="KW-0808">Transferase</keyword>
<dbReference type="InterPro" id="IPR050483">
    <property type="entry name" value="CoA-transferase_III_domain"/>
</dbReference>